<dbReference type="GO" id="GO:0004527">
    <property type="term" value="F:exonuclease activity"/>
    <property type="evidence" value="ECO:0007669"/>
    <property type="project" value="UniProtKB-KW"/>
</dbReference>
<dbReference type="Pfam" id="PF13361">
    <property type="entry name" value="UvrD_C"/>
    <property type="match status" value="2"/>
</dbReference>
<evidence type="ECO:0000256" key="6">
    <source>
        <dbReference type="ARBA" id="ARBA00022839"/>
    </source>
</evidence>
<keyword evidence="8" id="KW-0238">DNA-binding</keyword>
<dbReference type="InterPro" id="IPR011604">
    <property type="entry name" value="PDDEXK-like_dom_sf"/>
</dbReference>
<dbReference type="PROSITE" id="PS51217">
    <property type="entry name" value="UVRD_HELICASE_CTER"/>
    <property type="match status" value="1"/>
</dbReference>
<dbReference type="GO" id="GO:0043138">
    <property type="term" value="F:3'-5' DNA helicase activity"/>
    <property type="evidence" value="ECO:0007669"/>
    <property type="project" value="UniProtKB-EC"/>
</dbReference>
<dbReference type="HOGENOM" id="CLU_001114_1_3_11"/>
<dbReference type="GO" id="GO:0005829">
    <property type="term" value="C:cytosol"/>
    <property type="evidence" value="ECO:0007669"/>
    <property type="project" value="TreeGrafter"/>
</dbReference>
<reference evidence="18 19" key="1">
    <citation type="journal article" date="2009" name="Stand. Genomic Sci.">
        <title>Complete genome sequence of Cryptobacterium curtum type strain (12-3).</title>
        <authorList>
            <person name="Mavrommatis K."/>
            <person name="Pukall R."/>
            <person name="Rohde C."/>
            <person name="Chen F."/>
            <person name="Sims D."/>
            <person name="Brettin T."/>
            <person name="Kuske C."/>
            <person name="Detter J.C."/>
            <person name="Han C."/>
            <person name="Lapidus A."/>
            <person name="Copeland A."/>
            <person name="Glavina Del Rio T."/>
            <person name="Nolan M."/>
            <person name="Lucas S."/>
            <person name="Tice H."/>
            <person name="Cheng J.F."/>
            <person name="Bruce D."/>
            <person name="Goodwin L."/>
            <person name="Pitluck S."/>
            <person name="Ovchinnikova G."/>
            <person name="Pati A."/>
            <person name="Ivanova N."/>
            <person name="Chen A."/>
            <person name="Palaniappan K."/>
            <person name="Chain P."/>
            <person name="D'haeseleer P."/>
            <person name="Goker M."/>
            <person name="Bristow J."/>
            <person name="Eisen J.A."/>
            <person name="Markowitz V."/>
            <person name="Hugenholtz P."/>
            <person name="Rohde M."/>
            <person name="Klenk H.P."/>
            <person name="Kyrpides N.C."/>
        </authorList>
    </citation>
    <scope>NUCLEOTIDE SEQUENCE [LARGE SCALE GENOMIC DNA]</scope>
    <source>
        <strain evidence="19">ATCC 700683 / DSM 15641 / 12-3</strain>
    </source>
</reference>
<evidence type="ECO:0000256" key="5">
    <source>
        <dbReference type="ARBA" id="ARBA00022806"/>
    </source>
</evidence>
<keyword evidence="19" id="KW-1185">Reference proteome</keyword>
<dbReference type="Proteomes" id="UP000000954">
    <property type="component" value="Chromosome"/>
</dbReference>
<dbReference type="RefSeq" id="WP_012802499.1">
    <property type="nucleotide sequence ID" value="NC_013170.1"/>
</dbReference>
<feature type="domain" description="UvrD-like helicase C-terminal" evidence="17">
    <location>
        <begin position="412"/>
        <end position="707"/>
    </location>
</feature>
<protein>
    <recommendedName>
        <fullName evidence="12">DNA 3'-5' helicase</fullName>
        <ecNumber evidence="12">5.6.2.4</ecNumber>
    </recommendedName>
</protein>
<feature type="binding site" evidence="14">
    <location>
        <begin position="25"/>
        <end position="32"/>
    </location>
    <ligand>
        <name>ATP</name>
        <dbReference type="ChEBI" id="CHEBI:30616"/>
    </ligand>
</feature>
<dbReference type="STRING" id="469378.Ccur_00770"/>
<keyword evidence="1" id="KW-0540">Nuclease</keyword>
<sequence>MDLSRLRPGQLASIKHLDGPLLICAGAGSGKTFTLTQRITWALLPGSGTNGSSFLNSIDEALVITFTNKAAGEIKDRIRAALRAEGMMTEALKVDGAWISTIHGMCSRILREHALEADLDPAFELAMGADCQMARTEACACVLEEVKETDDNAYQALFAGFRTTQALEDSIGRLLDEVSYQTDGFASLDRGPDPAQASDVVRKVLAACEATIACGTDKNRATAQALADALNDLIAKNHVTPETLLDALNAVNSNGLRGGKAVELKDAVSEAKALLQLSAASEMLDELIDLAQRTEEKYRAILHARAQLDTSDLIRTTLRLFKQNPALARTYTERFKLIMVDEFQDTSQLQIDLIEFITGADKHNLCTVGDSQQSIYRFQGADVEVYLRHKRDMLSDAVGARIEQLDDNFRSHADVLALVRRICGQKGYFSEEFLDLKAAGPGKTWLSSDSRIEMALTRCTSAEAGARCEAAHIARRFAALRQAGHKARDMVVLMGSTTASDIYAQALRDEGLPCIVAGGSKFFEAPWVDLCQRLVNVLANPYDSESLLMVLTSELLPVSSDDLLFLATYHNEVTGDAVRQNPAVGLLRADRAPFIASELLDHATDVLKRAWQSLGSQRPRDVFMQVILESGWLACLEKQGAEGQAIAADILKFARLIEEESYANGFDMARVARALEHRRTLSSEKPGALTIEGSDAVRIMTVHASKGLEFPIVAIANCYTTRTTGERPYMLTDQGKIALTLPPSDLKAPKLPEELADATTPFEATNQLEFLQLIRKIDTDRKYAERKRLFYVAATRASDAVIVCLKHKLKKDGSPQEYKQVERDLLNGLFPGEADFPLESGTFEYGESEPGVFTCLTAAEDDAAGTQVAPVQTDAQADTQANTRADTQAGTQTGTDSHTDTNAQPDTTIHTEANARTSVSACLSAHADEAALPSDDSFEHHRIALPELESKTALVTYPLDDRSDFFSYTSLAAGATHAQTDEATSGVTISDVANTNIVGTTADAAKTSTVSTAATPVKTDPADVTPAETVSAYIADIKNEQLPGSIATGRHQVEDDATAFGSAVHQTCEWLALQPVLPSSDELAAAIKRFSLLWHVSDVPRVHTAVSNWLNSSLCKQAFSFPQHSPEVPFTILVGNEVLEGEIDLLCTGTHPRKTKGHAASADDCAFIVDYKTGGSPLETPEQLSAKHLLQAQCYAYAALQNGFSHVEAHFIRLEQLSDSGEPQTISYSFDRSNLSELERLILAARKAAQQAITQTITAQQD</sequence>
<evidence type="ECO:0000256" key="11">
    <source>
        <dbReference type="ARBA" id="ARBA00034617"/>
    </source>
</evidence>
<dbReference type="InterPro" id="IPR014017">
    <property type="entry name" value="DNA_helicase_UvrD-like_C"/>
</dbReference>
<dbReference type="SUPFAM" id="SSF52540">
    <property type="entry name" value="P-loop containing nucleoside triphosphate hydrolases"/>
    <property type="match status" value="1"/>
</dbReference>
<comment type="catalytic activity">
    <reaction evidence="13">
        <text>ATP + H2O = ADP + phosphate + H(+)</text>
        <dbReference type="Rhea" id="RHEA:13065"/>
        <dbReference type="ChEBI" id="CHEBI:15377"/>
        <dbReference type="ChEBI" id="CHEBI:15378"/>
        <dbReference type="ChEBI" id="CHEBI:30616"/>
        <dbReference type="ChEBI" id="CHEBI:43474"/>
        <dbReference type="ChEBI" id="CHEBI:456216"/>
        <dbReference type="EC" id="5.6.2.4"/>
    </reaction>
</comment>
<evidence type="ECO:0000256" key="10">
    <source>
        <dbReference type="ARBA" id="ARBA00023235"/>
    </source>
</evidence>
<dbReference type="GO" id="GO:0005524">
    <property type="term" value="F:ATP binding"/>
    <property type="evidence" value="ECO:0007669"/>
    <property type="project" value="UniProtKB-UniRule"/>
</dbReference>
<dbReference type="Gene3D" id="1.10.486.10">
    <property type="entry name" value="PCRA, domain 4"/>
    <property type="match status" value="1"/>
</dbReference>
<keyword evidence="7 14" id="KW-0067">ATP-binding</keyword>
<evidence type="ECO:0000256" key="1">
    <source>
        <dbReference type="ARBA" id="ARBA00022722"/>
    </source>
</evidence>
<evidence type="ECO:0000256" key="15">
    <source>
        <dbReference type="SAM" id="MobiDB-lite"/>
    </source>
</evidence>
<dbReference type="InterPro" id="IPR038726">
    <property type="entry name" value="PDDEXK_AddAB-type"/>
</dbReference>
<evidence type="ECO:0000313" key="18">
    <source>
        <dbReference type="EMBL" id="ACU93810.1"/>
    </source>
</evidence>
<keyword evidence="3" id="KW-0227">DNA damage</keyword>
<dbReference type="AlphaFoldDB" id="C7MLK4"/>
<evidence type="ECO:0000313" key="19">
    <source>
        <dbReference type="Proteomes" id="UP000000954"/>
    </source>
</evidence>
<evidence type="ECO:0000256" key="3">
    <source>
        <dbReference type="ARBA" id="ARBA00022763"/>
    </source>
</evidence>
<accession>C7MLK4</accession>
<dbReference type="InterPro" id="IPR027417">
    <property type="entry name" value="P-loop_NTPase"/>
</dbReference>
<keyword evidence="2 14" id="KW-0547">Nucleotide-binding</keyword>
<dbReference type="Gene3D" id="3.40.50.300">
    <property type="entry name" value="P-loop containing nucleotide triphosphate hydrolases"/>
    <property type="match status" value="3"/>
</dbReference>
<evidence type="ECO:0000256" key="2">
    <source>
        <dbReference type="ARBA" id="ARBA00022741"/>
    </source>
</evidence>
<dbReference type="GO" id="GO:0000725">
    <property type="term" value="P:recombinational repair"/>
    <property type="evidence" value="ECO:0007669"/>
    <property type="project" value="TreeGrafter"/>
</dbReference>
<evidence type="ECO:0000256" key="13">
    <source>
        <dbReference type="ARBA" id="ARBA00048988"/>
    </source>
</evidence>
<feature type="domain" description="UvrD-like helicase ATP-binding" evidence="16">
    <location>
        <begin position="4"/>
        <end position="412"/>
    </location>
</feature>
<keyword evidence="9" id="KW-0234">DNA repair</keyword>
<keyword evidence="6 18" id="KW-0269">Exonuclease</keyword>
<comment type="catalytic activity">
    <reaction evidence="11">
        <text>Couples ATP hydrolysis with the unwinding of duplex DNA by translocating in the 3'-5' direction.</text>
        <dbReference type="EC" id="5.6.2.4"/>
    </reaction>
</comment>
<dbReference type="KEGG" id="ccu:Ccur_00770"/>
<dbReference type="Pfam" id="PF00580">
    <property type="entry name" value="UvrD-helicase"/>
    <property type="match status" value="1"/>
</dbReference>
<evidence type="ECO:0000256" key="12">
    <source>
        <dbReference type="ARBA" id="ARBA00034808"/>
    </source>
</evidence>
<evidence type="ECO:0000256" key="9">
    <source>
        <dbReference type="ARBA" id="ARBA00023204"/>
    </source>
</evidence>
<evidence type="ECO:0000259" key="17">
    <source>
        <dbReference type="PROSITE" id="PS51217"/>
    </source>
</evidence>
<feature type="compositionally biased region" description="Polar residues" evidence="15">
    <location>
        <begin position="869"/>
        <end position="906"/>
    </location>
</feature>
<evidence type="ECO:0000256" key="8">
    <source>
        <dbReference type="ARBA" id="ARBA00023125"/>
    </source>
</evidence>
<evidence type="ECO:0000256" key="14">
    <source>
        <dbReference type="PROSITE-ProRule" id="PRU00560"/>
    </source>
</evidence>
<name>C7MLK4_CRYCD</name>
<dbReference type="InterPro" id="IPR000212">
    <property type="entry name" value="DNA_helicase_UvrD/REP"/>
</dbReference>
<dbReference type="EC" id="5.6.2.4" evidence="12"/>
<dbReference type="PANTHER" id="PTHR11070:SF2">
    <property type="entry name" value="ATP-DEPENDENT DNA HELICASE SRS2"/>
    <property type="match status" value="1"/>
</dbReference>
<evidence type="ECO:0000259" key="16">
    <source>
        <dbReference type="PROSITE" id="PS51198"/>
    </source>
</evidence>
<dbReference type="EMBL" id="CP001682">
    <property type="protein sequence ID" value="ACU93810.1"/>
    <property type="molecule type" value="Genomic_DNA"/>
</dbReference>
<keyword evidence="4 14" id="KW-0378">Hydrolase</keyword>
<evidence type="ECO:0000256" key="4">
    <source>
        <dbReference type="ARBA" id="ARBA00022801"/>
    </source>
</evidence>
<keyword evidence="5 14" id="KW-0347">Helicase</keyword>
<dbReference type="eggNOG" id="COG1074">
    <property type="taxonomic scope" value="Bacteria"/>
</dbReference>
<dbReference type="InterPro" id="IPR014016">
    <property type="entry name" value="UvrD-like_ATP-bd"/>
</dbReference>
<proteinExistence type="predicted"/>
<keyword evidence="10" id="KW-0413">Isomerase</keyword>
<dbReference type="PROSITE" id="PS51198">
    <property type="entry name" value="UVRD_HELICASE_ATP_BIND"/>
    <property type="match status" value="1"/>
</dbReference>
<feature type="region of interest" description="Disordered" evidence="15">
    <location>
        <begin position="866"/>
        <end position="906"/>
    </location>
</feature>
<organism evidence="18 19">
    <name type="scientific">Cryptobacterium curtum (strain ATCC 700683 / DSM 15641 / CCUG 43107 / 12-3)</name>
    <dbReference type="NCBI Taxonomy" id="469378"/>
    <lineage>
        <taxon>Bacteria</taxon>
        <taxon>Bacillati</taxon>
        <taxon>Actinomycetota</taxon>
        <taxon>Coriobacteriia</taxon>
        <taxon>Eggerthellales</taxon>
        <taxon>Eggerthellaceae</taxon>
        <taxon>Cryptobacterium</taxon>
    </lineage>
</organism>
<dbReference type="OrthoDB" id="9810135at2"/>
<dbReference type="Pfam" id="PF12705">
    <property type="entry name" value="PDDEXK_1"/>
    <property type="match status" value="1"/>
</dbReference>
<evidence type="ECO:0000256" key="7">
    <source>
        <dbReference type="ARBA" id="ARBA00022840"/>
    </source>
</evidence>
<dbReference type="GO" id="GO:0003677">
    <property type="term" value="F:DNA binding"/>
    <property type="evidence" value="ECO:0007669"/>
    <property type="project" value="UniProtKB-KW"/>
</dbReference>
<dbReference type="PANTHER" id="PTHR11070">
    <property type="entry name" value="UVRD / RECB / PCRA DNA HELICASE FAMILY MEMBER"/>
    <property type="match status" value="1"/>
</dbReference>
<gene>
    <name evidence="18" type="ordered locus">Ccur_00770</name>
</gene>
<dbReference type="CDD" id="cd17932">
    <property type="entry name" value="DEXQc_UvrD"/>
    <property type="match status" value="1"/>
</dbReference>
<dbReference type="Gene3D" id="3.90.320.10">
    <property type="match status" value="1"/>
</dbReference>